<evidence type="ECO:0000259" key="6">
    <source>
        <dbReference type="Pfam" id="PF00724"/>
    </source>
</evidence>
<dbReference type="InterPro" id="IPR013785">
    <property type="entry name" value="Aldolase_TIM"/>
</dbReference>
<reference evidence="7 8" key="1">
    <citation type="submission" date="2020-04" db="EMBL/GenBank/DDBJ databases">
        <title>Genome sequencing of novel species.</title>
        <authorList>
            <person name="Heo J."/>
            <person name="Kim S.-J."/>
            <person name="Kim J.-S."/>
            <person name="Hong S.-B."/>
            <person name="Kwon S.-W."/>
        </authorList>
    </citation>
    <scope>NUCLEOTIDE SEQUENCE [LARGE SCALE GENOMIC DNA]</scope>
    <source>
        <strain evidence="7 8">GN2-R2</strain>
    </source>
</reference>
<dbReference type="FunFam" id="3.20.20.70:FF:000262">
    <property type="entry name" value="NADH:flavin oxidoreductase"/>
    <property type="match status" value="1"/>
</dbReference>
<evidence type="ECO:0000256" key="4">
    <source>
        <dbReference type="ARBA" id="ARBA00022857"/>
    </source>
</evidence>
<keyword evidence="8" id="KW-1185">Reference proteome</keyword>
<dbReference type="KEGG" id="mfy:HH212_11260"/>
<evidence type="ECO:0000256" key="2">
    <source>
        <dbReference type="ARBA" id="ARBA00022630"/>
    </source>
</evidence>
<evidence type="ECO:0000313" key="8">
    <source>
        <dbReference type="Proteomes" id="UP000502415"/>
    </source>
</evidence>
<dbReference type="GO" id="GO:0010181">
    <property type="term" value="F:FMN binding"/>
    <property type="evidence" value="ECO:0007669"/>
    <property type="project" value="InterPro"/>
</dbReference>
<evidence type="ECO:0000256" key="5">
    <source>
        <dbReference type="ARBA" id="ARBA00023002"/>
    </source>
</evidence>
<dbReference type="EMBL" id="CP051685">
    <property type="protein sequence ID" value="QJE00527.1"/>
    <property type="molecule type" value="Genomic_DNA"/>
</dbReference>
<dbReference type="CDD" id="cd04747">
    <property type="entry name" value="OYE_like_5_FMN"/>
    <property type="match status" value="1"/>
</dbReference>
<dbReference type="GO" id="GO:0050661">
    <property type="term" value="F:NADP binding"/>
    <property type="evidence" value="ECO:0007669"/>
    <property type="project" value="InterPro"/>
</dbReference>
<protein>
    <submittedName>
        <fullName evidence="7">NADH:flavin oxidoreductase</fullName>
    </submittedName>
</protein>
<dbReference type="Proteomes" id="UP000502415">
    <property type="component" value="Chromosome"/>
</dbReference>
<evidence type="ECO:0000256" key="1">
    <source>
        <dbReference type="ARBA" id="ARBA00001917"/>
    </source>
</evidence>
<keyword evidence="3" id="KW-0288">FMN</keyword>
<feature type="domain" description="NADH:flavin oxidoreductase/NADH oxidase N-terminal" evidence="6">
    <location>
        <begin position="14"/>
        <end position="244"/>
    </location>
</feature>
<accession>A0A7Z2VWC3</accession>
<dbReference type="PANTHER" id="PTHR43303:SF4">
    <property type="entry name" value="NADPH DEHYDROGENASE C23G7.10C-RELATED"/>
    <property type="match status" value="1"/>
</dbReference>
<keyword evidence="2" id="KW-0285">Flavoprotein</keyword>
<comment type="cofactor">
    <cofactor evidence="1">
        <name>FMN</name>
        <dbReference type="ChEBI" id="CHEBI:58210"/>
    </cofactor>
</comment>
<dbReference type="AlphaFoldDB" id="A0A7Z2VWC3"/>
<dbReference type="RefSeq" id="WP_170202559.1">
    <property type="nucleotide sequence ID" value="NZ_CP051685.1"/>
</dbReference>
<dbReference type="SUPFAM" id="SSF51395">
    <property type="entry name" value="FMN-linked oxidoreductases"/>
    <property type="match status" value="1"/>
</dbReference>
<dbReference type="GO" id="GO:0003959">
    <property type="term" value="F:NADPH dehydrogenase activity"/>
    <property type="evidence" value="ECO:0007669"/>
    <property type="project" value="InterPro"/>
</dbReference>
<keyword evidence="5" id="KW-0560">Oxidoreductase</keyword>
<gene>
    <name evidence="7" type="ORF">HH212_11260</name>
</gene>
<evidence type="ECO:0000256" key="3">
    <source>
        <dbReference type="ARBA" id="ARBA00022643"/>
    </source>
</evidence>
<proteinExistence type="predicted"/>
<dbReference type="Pfam" id="PF00724">
    <property type="entry name" value="Oxidored_FMN"/>
    <property type="match status" value="1"/>
</dbReference>
<dbReference type="InterPro" id="IPR001155">
    <property type="entry name" value="OxRdtase_FMN_N"/>
</dbReference>
<sequence length="377" mass="39926">MTPSSTAQSPADILFQPFRLKTLELKNRIVMAPMTRNFSPNGIPDGAVADYYTRRAAADVGLILSEGTTIARPAAKNLPQIPSFHGAALDGWKRVIDAVHGAGGKMGPQIWHVGSVPGPGTDWTPDGAPESPSGLVAPGAARGVAMSDEDIADTIAAFGAAARAAKTLGFDTFELHGAHGYLIDQFFWDGTNRRDDRWGGATLAQRSRFAAEVVKAARAAVGPDFPIILRLSQWKQQDYDVKLAADPDAMTQWLLPLVEAGADVLHCSQRRFWEAEFPEIDGEQGLNFAGWAKKLTGAATISVGSVGLDGEFLSAFAGKGAAVAHLDGLLARMERGEFDLIAVGRALLADPQWAAKVKAGDQAGLTAFEPKALATLS</sequence>
<dbReference type="InterPro" id="IPR044152">
    <property type="entry name" value="YqjM-like"/>
</dbReference>
<dbReference type="Gene3D" id="3.20.20.70">
    <property type="entry name" value="Aldolase class I"/>
    <property type="match status" value="1"/>
</dbReference>
<organism evidence="7 8">
    <name type="scientific">Massilia forsythiae</name>
    <dbReference type="NCBI Taxonomy" id="2728020"/>
    <lineage>
        <taxon>Bacteria</taxon>
        <taxon>Pseudomonadati</taxon>
        <taxon>Pseudomonadota</taxon>
        <taxon>Betaproteobacteria</taxon>
        <taxon>Burkholderiales</taxon>
        <taxon>Oxalobacteraceae</taxon>
        <taxon>Telluria group</taxon>
        <taxon>Massilia</taxon>
    </lineage>
</organism>
<evidence type="ECO:0000313" key="7">
    <source>
        <dbReference type="EMBL" id="QJE00527.1"/>
    </source>
</evidence>
<name>A0A7Z2VWC3_9BURK</name>
<keyword evidence="4" id="KW-0521">NADP</keyword>
<dbReference type="PANTHER" id="PTHR43303">
    <property type="entry name" value="NADPH DEHYDROGENASE C23G7.10C-RELATED"/>
    <property type="match status" value="1"/>
</dbReference>